<proteinExistence type="inferred from homology"/>
<name>A0A1T4K265_9FIRM</name>
<comment type="subcellular location">
    <subcellularLocation>
        <location evidence="1 8">Cell membrane</location>
        <topology evidence="1 8">Multi-pass membrane protein</topology>
    </subcellularLocation>
</comment>
<keyword evidence="3 8" id="KW-0813">Transport</keyword>
<dbReference type="PROSITE" id="PS50928">
    <property type="entry name" value="ABC_TM1"/>
    <property type="match status" value="1"/>
</dbReference>
<evidence type="ECO:0000259" key="9">
    <source>
        <dbReference type="PROSITE" id="PS50928"/>
    </source>
</evidence>
<dbReference type="PANTHER" id="PTHR42929:SF1">
    <property type="entry name" value="INNER MEMBRANE ABC TRANSPORTER PERMEASE PROTEIN YDCU-RELATED"/>
    <property type="match status" value="1"/>
</dbReference>
<comment type="similarity">
    <text evidence="2">Belongs to the binding-protein-dependent transport system permease family. CysTW subfamily.</text>
</comment>
<accession>A0A1T4K265</accession>
<evidence type="ECO:0000256" key="1">
    <source>
        <dbReference type="ARBA" id="ARBA00004651"/>
    </source>
</evidence>
<evidence type="ECO:0000256" key="8">
    <source>
        <dbReference type="RuleBase" id="RU363032"/>
    </source>
</evidence>
<gene>
    <name evidence="10" type="ORF">SAMN02745110_00106</name>
</gene>
<dbReference type="InterPro" id="IPR035906">
    <property type="entry name" value="MetI-like_sf"/>
</dbReference>
<evidence type="ECO:0000256" key="5">
    <source>
        <dbReference type="ARBA" id="ARBA00022692"/>
    </source>
</evidence>
<dbReference type="CDD" id="cd06261">
    <property type="entry name" value="TM_PBP2"/>
    <property type="match status" value="1"/>
</dbReference>
<organism evidence="10 11">
    <name type="scientific">Eubacterium ruminantium</name>
    <dbReference type="NCBI Taxonomy" id="42322"/>
    <lineage>
        <taxon>Bacteria</taxon>
        <taxon>Bacillati</taxon>
        <taxon>Bacillota</taxon>
        <taxon>Clostridia</taxon>
        <taxon>Eubacteriales</taxon>
        <taxon>Eubacteriaceae</taxon>
        <taxon>Eubacterium</taxon>
    </lineage>
</organism>
<protein>
    <submittedName>
        <fullName evidence="10">Spermidine/putrescine transport system permease protein</fullName>
    </submittedName>
</protein>
<feature type="transmembrane region" description="Helical" evidence="8">
    <location>
        <begin position="12"/>
        <end position="31"/>
    </location>
</feature>
<feature type="transmembrane region" description="Helical" evidence="8">
    <location>
        <begin position="139"/>
        <end position="160"/>
    </location>
</feature>
<dbReference type="PANTHER" id="PTHR42929">
    <property type="entry name" value="INNER MEMBRANE ABC TRANSPORTER PERMEASE PROTEIN YDCU-RELATED-RELATED"/>
    <property type="match status" value="1"/>
</dbReference>
<keyword evidence="4" id="KW-1003">Cell membrane</keyword>
<dbReference type="OrthoDB" id="9807047at2"/>
<keyword evidence="7 8" id="KW-0472">Membrane</keyword>
<evidence type="ECO:0000256" key="3">
    <source>
        <dbReference type="ARBA" id="ARBA00022448"/>
    </source>
</evidence>
<dbReference type="GO" id="GO:0055085">
    <property type="term" value="P:transmembrane transport"/>
    <property type="evidence" value="ECO:0007669"/>
    <property type="project" value="InterPro"/>
</dbReference>
<evidence type="ECO:0000256" key="2">
    <source>
        <dbReference type="ARBA" id="ARBA00007069"/>
    </source>
</evidence>
<evidence type="ECO:0000313" key="11">
    <source>
        <dbReference type="Proteomes" id="UP000189857"/>
    </source>
</evidence>
<dbReference type="AlphaFoldDB" id="A0A1T4K265"/>
<dbReference type="Gene3D" id="1.10.3720.10">
    <property type="entry name" value="MetI-like"/>
    <property type="match status" value="1"/>
</dbReference>
<feature type="transmembrane region" description="Helical" evidence="8">
    <location>
        <begin position="241"/>
        <end position="263"/>
    </location>
</feature>
<dbReference type="InterPro" id="IPR000515">
    <property type="entry name" value="MetI-like"/>
</dbReference>
<feature type="transmembrane region" description="Helical" evidence="8">
    <location>
        <begin position="96"/>
        <end position="119"/>
    </location>
</feature>
<feature type="transmembrane region" description="Helical" evidence="8">
    <location>
        <begin position="200"/>
        <end position="221"/>
    </location>
</feature>
<evidence type="ECO:0000256" key="6">
    <source>
        <dbReference type="ARBA" id="ARBA00022989"/>
    </source>
</evidence>
<evidence type="ECO:0000313" key="10">
    <source>
        <dbReference type="EMBL" id="SJZ36524.1"/>
    </source>
</evidence>
<dbReference type="Pfam" id="PF00528">
    <property type="entry name" value="BPD_transp_1"/>
    <property type="match status" value="1"/>
</dbReference>
<feature type="domain" description="ABC transmembrane type-1" evidence="9">
    <location>
        <begin position="60"/>
        <end position="264"/>
    </location>
</feature>
<sequence>MRHFVKLVRPYIVWAFIIIVVPILLIMLYSVTTGGNDLVNISFTWDNFKKIGEPIYLNVLKRSLVLGLISVVICFVFGYALAYFISKKSEKVQNLLILLVTIPMWINTLLRTYAWISMLSDNGLINTFLKWMGFKPLNLMYTDFAVILGLVTDLLPFMVIPIHTSIRKIDPSLIEASHDLGANKIQTFWKVTFKMSIPGVLNGIMMTFLLSISTFVIPKLLGGGQYMLIGNLIENQFISVGNWNFGSAISIILAFIILVGMTVMKKIDKEEKEEE</sequence>
<dbReference type="EMBL" id="FUXA01000003">
    <property type="protein sequence ID" value="SJZ36524.1"/>
    <property type="molecule type" value="Genomic_DNA"/>
</dbReference>
<dbReference type="Proteomes" id="UP000189857">
    <property type="component" value="Unassembled WGS sequence"/>
</dbReference>
<evidence type="ECO:0000256" key="7">
    <source>
        <dbReference type="ARBA" id="ARBA00023136"/>
    </source>
</evidence>
<reference evidence="10 11" key="1">
    <citation type="submission" date="2017-02" db="EMBL/GenBank/DDBJ databases">
        <authorList>
            <person name="Peterson S.W."/>
        </authorList>
    </citation>
    <scope>NUCLEOTIDE SEQUENCE [LARGE SCALE GENOMIC DNA]</scope>
    <source>
        <strain evidence="10 11">ATCC 17233</strain>
    </source>
</reference>
<dbReference type="SUPFAM" id="SSF161098">
    <property type="entry name" value="MetI-like"/>
    <property type="match status" value="1"/>
</dbReference>
<dbReference type="GO" id="GO:0005886">
    <property type="term" value="C:plasma membrane"/>
    <property type="evidence" value="ECO:0007669"/>
    <property type="project" value="UniProtKB-SubCell"/>
</dbReference>
<keyword evidence="6 8" id="KW-1133">Transmembrane helix</keyword>
<feature type="transmembrane region" description="Helical" evidence="8">
    <location>
        <begin position="64"/>
        <end position="84"/>
    </location>
</feature>
<keyword evidence="5 8" id="KW-0812">Transmembrane</keyword>
<dbReference type="RefSeq" id="WP_078785799.1">
    <property type="nucleotide sequence ID" value="NZ_FMTO01000002.1"/>
</dbReference>
<evidence type="ECO:0000256" key="4">
    <source>
        <dbReference type="ARBA" id="ARBA00022475"/>
    </source>
</evidence>
<keyword evidence="11" id="KW-1185">Reference proteome</keyword>